<dbReference type="SUPFAM" id="SSF53474">
    <property type="entry name" value="alpha/beta-Hydrolases"/>
    <property type="match status" value="1"/>
</dbReference>
<organism evidence="2 3">
    <name type="scientific">Gordonia jinhuaensis</name>
    <dbReference type="NCBI Taxonomy" id="1517702"/>
    <lineage>
        <taxon>Bacteria</taxon>
        <taxon>Bacillati</taxon>
        <taxon>Actinomycetota</taxon>
        <taxon>Actinomycetes</taxon>
        <taxon>Mycobacteriales</taxon>
        <taxon>Gordoniaceae</taxon>
        <taxon>Gordonia</taxon>
    </lineage>
</organism>
<dbReference type="Gene3D" id="3.40.50.1820">
    <property type="entry name" value="alpha/beta hydrolase"/>
    <property type="match status" value="1"/>
</dbReference>
<evidence type="ECO:0000313" key="2">
    <source>
        <dbReference type="EMBL" id="GGB26888.1"/>
    </source>
</evidence>
<dbReference type="AlphaFoldDB" id="A0A916T333"/>
<evidence type="ECO:0000259" key="1">
    <source>
        <dbReference type="Pfam" id="PF12697"/>
    </source>
</evidence>
<accession>A0A916T333</accession>
<evidence type="ECO:0000313" key="3">
    <source>
        <dbReference type="Proteomes" id="UP000621454"/>
    </source>
</evidence>
<dbReference type="InterPro" id="IPR029058">
    <property type="entry name" value="AB_hydrolase_fold"/>
</dbReference>
<dbReference type="InterPro" id="IPR000073">
    <property type="entry name" value="AB_hydrolase_1"/>
</dbReference>
<proteinExistence type="predicted"/>
<feature type="domain" description="AB hydrolase-1" evidence="1">
    <location>
        <begin position="33"/>
        <end position="288"/>
    </location>
</feature>
<name>A0A916T333_9ACTN</name>
<gene>
    <name evidence="2" type="ORF">GCM10011489_13780</name>
</gene>
<dbReference type="Proteomes" id="UP000621454">
    <property type="component" value="Unassembled WGS sequence"/>
</dbReference>
<comment type="caution">
    <text evidence="2">The sequence shown here is derived from an EMBL/GenBank/DDBJ whole genome shotgun (WGS) entry which is preliminary data.</text>
</comment>
<reference evidence="2" key="1">
    <citation type="journal article" date="2014" name="Int. J. Syst. Evol. Microbiol.">
        <title>Complete genome sequence of Corynebacterium casei LMG S-19264T (=DSM 44701T), isolated from a smear-ripened cheese.</title>
        <authorList>
            <consortium name="US DOE Joint Genome Institute (JGI-PGF)"/>
            <person name="Walter F."/>
            <person name="Albersmeier A."/>
            <person name="Kalinowski J."/>
            <person name="Ruckert C."/>
        </authorList>
    </citation>
    <scope>NUCLEOTIDE SEQUENCE</scope>
    <source>
        <strain evidence="2">CGMCC 1.12827</strain>
    </source>
</reference>
<reference evidence="2" key="2">
    <citation type="submission" date="2020-09" db="EMBL/GenBank/DDBJ databases">
        <authorList>
            <person name="Sun Q."/>
            <person name="Zhou Y."/>
        </authorList>
    </citation>
    <scope>NUCLEOTIDE SEQUENCE</scope>
    <source>
        <strain evidence="2">CGMCC 1.12827</strain>
    </source>
</reference>
<keyword evidence="3" id="KW-1185">Reference proteome</keyword>
<sequence>MSIPLGDDPDGEGPIDAVLVRHEPAQLSTADAVLYVHGFTDYFFQRELAEFFAAHHHRFYAIDLRKCGRALHAGQTPHYTRDLDDYRLELTRALDVIAAESHTRVLVVAHSTGGLITPLWIDHLRRTDPARHALIGGLVLNSPWFDLQGPAVLRTPVVSGVIDLMARVDGKRVIPQGLDQSYGASLHTSTGGEWDYDLDKKPLGGFPVTFGFLSAVRRGHARLHKGLDIGVPSLVLRSQRSSAAAPETVDETDVVLDVRQIARWSGCLGGRGNVVPVPGARHDVFLSRSPARERAYTELAQWLQLYAEPGTAPDA</sequence>
<dbReference type="Pfam" id="PF12697">
    <property type="entry name" value="Abhydrolase_6"/>
    <property type="match status" value="1"/>
</dbReference>
<protein>
    <recommendedName>
        <fullName evidence="1">AB hydrolase-1 domain-containing protein</fullName>
    </recommendedName>
</protein>
<dbReference type="EMBL" id="BMGC01000006">
    <property type="protein sequence ID" value="GGB26888.1"/>
    <property type="molecule type" value="Genomic_DNA"/>
</dbReference>
<dbReference type="GO" id="GO:0003824">
    <property type="term" value="F:catalytic activity"/>
    <property type="evidence" value="ECO:0007669"/>
    <property type="project" value="UniProtKB-ARBA"/>
</dbReference>